<dbReference type="Proteomes" id="UP000242942">
    <property type="component" value="Chromosome 4"/>
</dbReference>
<feature type="domain" description="Palmitoyltransferase DHHC" evidence="8">
    <location>
        <begin position="96"/>
        <end position="246"/>
    </location>
</feature>
<feature type="transmembrane region" description="Helical" evidence="7">
    <location>
        <begin position="143"/>
        <end position="171"/>
    </location>
</feature>
<protein>
    <recommendedName>
        <fullName evidence="7">Palmitoyltransferase</fullName>
        <ecNumber evidence="7">2.3.1.225</ecNumber>
    </recommendedName>
</protein>
<dbReference type="GO" id="GO:0005794">
    <property type="term" value="C:Golgi apparatus"/>
    <property type="evidence" value="ECO:0007669"/>
    <property type="project" value="TreeGrafter"/>
</dbReference>
<comment type="subcellular location">
    <subcellularLocation>
        <location evidence="1">Membrane</location>
        <topology evidence="1">Multi-pass membrane protein</topology>
    </subcellularLocation>
</comment>
<dbReference type="PANTHER" id="PTHR22883">
    <property type="entry name" value="ZINC FINGER DHHC DOMAIN CONTAINING PROTEIN"/>
    <property type="match status" value="1"/>
</dbReference>
<reference evidence="9 10" key="1">
    <citation type="submission" date="2016-06" db="EMBL/GenBank/DDBJ databases">
        <authorList>
            <consortium name="Pathogen Informatics"/>
        </authorList>
    </citation>
    <scope>NUCLEOTIDE SEQUENCE [LARGE SCALE GENOMIC DNA]</scope>
    <source>
        <strain evidence="9">PocGH01</strain>
    </source>
</reference>
<comment type="catalytic activity">
    <reaction evidence="7">
        <text>L-cysteinyl-[protein] + hexadecanoyl-CoA = S-hexadecanoyl-L-cysteinyl-[protein] + CoA</text>
        <dbReference type="Rhea" id="RHEA:36683"/>
        <dbReference type="Rhea" id="RHEA-COMP:10131"/>
        <dbReference type="Rhea" id="RHEA-COMP:11032"/>
        <dbReference type="ChEBI" id="CHEBI:29950"/>
        <dbReference type="ChEBI" id="CHEBI:57287"/>
        <dbReference type="ChEBI" id="CHEBI:57379"/>
        <dbReference type="ChEBI" id="CHEBI:74151"/>
        <dbReference type="EC" id="2.3.1.225"/>
    </reaction>
</comment>
<dbReference type="EC" id="2.3.1.225" evidence="7"/>
<evidence type="ECO:0000313" key="10">
    <source>
        <dbReference type="Proteomes" id="UP000242942"/>
    </source>
</evidence>
<feature type="transmembrane region" description="Helical" evidence="7">
    <location>
        <begin position="209"/>
        <end position="227"/>
    </location>
</feature>
<evidence type="ECO:0000256" key="5">
    <source>
        <dbReference type="ARBA" id="ARBA00023136"/>
    </source>
</evidence>
<name>A0A1D3RDF3_PLAOA</name>
<evidence type="ECO:0000259" key="8">
    <source>
        <dbReference type="Pfam" id="PF01529"/>
    </source>
</evidence>
<dbReference type="GO" id="GO:0006612">
    <property type="term" value="P:protein targeting to membrane"/>
    <property type="evidence" value="ECO:0007669"/>
    <property type="project" value="TreeGrafter"/>
</dbReference>
<evidence type="ECO:0000256" key="6">
    <source>
        <dbReference type="ARBA" id="ARBA00023315"/>
    </source>
</evidence>
<dbReference type="Pfam" id="PF01529">
    <property type="entry name" value="DHHC"/>
    <property type="match status" value="1"/>
</dbReference>
<dbReference type="GO" id="GO:0019706">
    <property type="term" value="F:protein-cysteine S-palmitoyltransferase activity"/>
    <property type="evidence" value="ECO:0007669"/>
    <property type="project" value="UniProtKB-EC"/>
</dbReference>
<organism evidence="9 10">
    <name type="scientific">Plasmodium ovale</name>
    <name type="common">malaria parasite P. ovale</name>
    <dbReference type="NCBI Taxonomy" id="36330"/>
    <lineage>
        <taxon>Eukaryota</taxon>
        <taxon>Sar</taxon>
        <taxon>Alveolata</taxon>
        <taxon>Apicomplexa</taxon>
        <taxon>Aconoidasida</taxon>
        <taxon>Haemosporida</taxon>
        <taxon>Plasmodiidae</taxon>
        <taxon>Plasmodium</taxon>
        <taxon>Plasmodium (Plasmodium)</taxon>
    </lineage>
</organism>
<dbReference type="PROSITE" id="PS50216">
    <property type="entry name" value="DHHC"/>
    <property type="match status" value="1"/>
</dbReference>
<evidence type="ECO:0000256" key="4">
    <source>
        <dbReference type="ARBA" id="ARBA00022989"/>
    </source>
</evidence>
<accession>A0A1D3RDF3</accession>
<evidence type="ECO:0000256" key="1">
    <source>
        <dbReference type="ARBA" id="ARBA00004141"/>
    </source>
</evidence>
<feature type="transmembrane region" description="Helical" evidence="7">
    <location>
        <begin position="20"/>
        <end position="42"/>
    </location>
</feature>
<keyword evidence="6 7" id="KW-0012">Acyltransferase</keyword>
<keyword evidence="10" id="KW-1185">Reference proteome</keyword>
<evidence type="ECO:0000313" key="9">
    <source>
        <dbReference type="EMBL" id="SCN43189.1"/>
    </source>
</evidence>
<comment type="domain">
    <text evidence="7">The DHHC domain is required for palmitoyltransferase activity.</text>
</comment>
<dbReference type="PANTHER" id="PTHR22883:SF483">
    <property type="entry name" value="PALMITOYLTRANSFERASE"/>
    <property type="match status" value="1"/>
</dbReference>
<sequence>MKPLKGYIIWTLHKLSPVFQLFYFFYLTSGCFIINFETYLILEECYSTRYRRYSCLFLFISGALSFFSCSLSDPGRITHTSLEKHLQYYSYDEIIFHQNSQCKTCRMLKPARSKHCKYCMSCISRYDHHCFLLNNCVGGYNNIYFFVFIHVNILITLYSSYITSLCIYSIIKYKKLLQATFIHKESNTILPDSYITISWYLFSKYSPTFSLLLVSLFSLISLVLLLIREMYFSFCFNITNNEKTKYRKLKERYPYVNFNFYNKGFLKNVKDALFYKKNVEEFFKKKT</sequence>
<evidence type="ECO:0000256" key="7">
    <source>
        <dbReference type="RuleBase" id="RU079119"/>
    </source>
</evidence>
<evidence type="ECO:0000256" key="3">
    <source>
        <dbReference type="ARBA" id="ARBA00022692"/>
    </source>
</evidence>
<dbReference type="VEuPathDB" id="PlasmoDB:PocGH01_04026900"/>
<gene>
    <name evidence="9" type="primary">DHHC12</name>
    <name evidence="9" type="ORF">POCGH01_04026900</name>
</gene>
<dbReference type="EMBL" id="LT594585">
    <property type="protein sequence ID" value="SCN43189.1"/>
    <property type="molecule type" value="Genomic_DNA"/>
</dbReference>
<dbReference type="GO" id="GO:0016020">
    <property type="term" value="C:membrane"/>
    <property type="evidence" value="ECO:0007669"/>
    <property type="project" value="UniProtKB-SubCell"/>
</dbReference>
<dbReference type="PROSITE" id="PS51257">
    <property type="entry name" value="PROKAR_LIPOPROTEIN"/>
    <property type="match status" value="1"/>
</dbReference>
<evidence type="ECO:0000256" key="2">
    <source>
        <dbReference type="ARBA" id="ARBA00022679"/>
    </source>
</evidence>
<dbReference type="InterPro" id="IPR001594">
    <property type="entry name" value="Palmitoyltrfase_DHHC"/>
</dbReference>
<keyword evidence="5 7" id="KW-0472">Membrane</keyword>
<dbReference type="GO" id="GO:0005783">
    <property type="term" value="C:endoplasmic reticulum"/>
    <property type="evidence" value="ECO:0007669"/>
    <property type="project" value="TreeGrafter"/>
</dbReference>
<keyword evidence="3 7" id="KW-0812">Transmembrane</keyword>
<keyword evidence="4 7" id="KW-1133">Transmembrane helix</keyword>
<comment type="similarity">
    <text evidence="7">Belongs to the DHHC palmitoyltransferase family.</text>
</comment>
<dbReference type="AlphaFoldDB" id="A0A1D3RDF3"/>
<dbReference type="OrthoDB" id="5977743at2759"/>
<proteinExistence type="inferred from homology"/>
<dbReference type="InterPro" id="IPR039859">
    <property type="entry name" value="PFA4/ZDH16/20/ERF2-like"/>
</dbReference>
<keyword evidence="2 7" id="KW-0808">Transferase</keyword>